<protein>
    <submittedName>
        <fullName evidence="2">Uncharacterized protein</fullName>
    </submittedName>
</protein>
<proteinExistence type="evidence at transcript level"/>
<dbReference type="EMBL" id="BT124534">
    <property type="protein sequence ID" value="ADE77779.1"/>
    <property type="molecule type" value="mRNA"/>
</dbReference>
<keyword evidence="1" id="KW-1133">Transmembrane helix</keyword>
<sequence>MLLLKVAEEICIIFLIYTCGIWLLNLVNGPFPFEHSWGIFGRVTYCL</sequence>
<evidence type="ECO:0000313" key="2">
    <source>
        <dbReference type="EMBL" id="ADE77779.1"/>
    </source>
</evidence>
<name>D5AE10_PICSI</name>
<keyword evidence="1" id="KW-0472">Membrane</keyword>
<keyword evidence="1" id="KW-0812">Transmembrane</keyword>
<evidence type="ECO:0000256" key="1">
    <source>
        <dbReference type="SAM" id="Phobius"/>
    </source>
</evidence>
<reference evidence="2" key="1">
    <citation type="submission" date="2010-04" db="EMBL/GenBank/DDBJ databases">
        <authorList>
            <person name="Reid K.E."/>
            <person name="Liao N."/>
            <person name="Chan S."/>
            <person name="Docking R."/>
            <person name="Taylor G."/>
            <person name="Moore R."/>
            <person name="Mayo M."/>
            <person name="Munro S."/>
            <person name="King J."/>
            <person name="Yanchuk A."/>
            <person name="Holt R."/>
            <person name="Jones S."/>
            <person name="Marra M."/>
            <person name="Ritland C.E."/>
            <person name="Ritland K."/>
            <person name="Bohlmann J."/>
        </authorList>
    </citation>
    <scope>NUCLEOTIDE SEQUENCE</scope>
    <source>
        <tissue evidence="2">Bud</tissue>
    </source>
</reference>
<feature type="transmembrane region" description="Helical" evidence="1">
    <location>
        <begin position="6"/>
        <end position="27"/>
    </location>
</feature>
<organism evidence="2">
    <name type="scientific">Picea sitchensis</name>
    <name type="common">Sitka spruce</name>
    <name type="synonym">Pinus sitchensis</name>
    <dbReference type="NCBI Taxonomy" id="3332"/>
    <lineage>
        <taxon>Eukaryota</taxon>
        <taxon>Viridiplantae</taxon>
        <taxon>Streptophyta</taxon>
        <taxon>Embryophyta</taxon>
        <taxon>Tracheophyta</taxon>
        <taxon>Spermatophyta</taxon>
        <taxon>Pinopsida</taxon>
        <taxon>Pinidae</taxon>
        <taxon>Conifers I</taxon>
        <taxon>Pinales</taxon>
        <taxon>Pinaceae</taxon>
        <taxon>Picea</taxon>
    </lineage>
</organism>
<accession>D5AE10</accession>
<dbReference type="AlphaFoldDB" id="D5AE10"/>